<name>A0AAD7C418_9AGAR</name>
<keyword evidence="3" id="KW-1185">Reference proteome</keyword>
<dbReference type="InterPro" id="IPR038882">
    <property type="entry name" value="Rcf3"/>
</dbReference>
<keyword evidence="1" id="KW-1133">Transmembrane helix</keyword>
<keyword evidence="1" id="KW-0812">Transmembrane</keyword>
<keyword evidence="1" id="KW-0472">Membrane</keyword>
<dbReference type="PANTHER" id="PTHR39153">
    <property type="entry name" value="AGR244WP"/>
    <property type="match status" value="1"/>
</dbReference>
<feature type="transmembrane region" description="Helical" evidence="1">
    <location>
        <begin position="21"/>
        <end position="43"/>
    </location>
</feature>
<dbReference type="Proteomes" id="UP001221142">
    <property type="component" value="Unassembled WGS sequence"/>
</dbReference>
<evidence type="ECO:0000313" key="2">
    <source>
        <dbReference type="EMBL" id="KAJ7638666.1"/>
    </source>
</evidence>
<reference evidence="2" key="1">
    <citation type="submission" date="2023-03" db="EMBL/GenBank/DDBJ databases">
        <title>Massive genome expansion in bonnet fungi (Mycena s.s.) driven by repeated elements and novel gene families across ecological guilds.</title>
        <authorList>
            <consortium name="Lawrence Berkeley National Laboratory"/>
            <person name="Harder C.B."/>
            <person name="Miyauchi S."/>
            <person name="Viragh M."/>
            <person name="Kuo A."/>
            <person name="Thoen E."/>
            <person name="Andreopoulos B."/>
            <person name="Lu D."/>
            <person name="Skrede I."/>
            <person name="Drula E."/>
            <person name="Henrissat B."/>
            <person name="Morin E."/>
            <person name="Kohler A."/>
            <person name="Barry K."/>
            <person name="LaButti K."/>
            <person name="Morin E."/>
            <person name="Salamov A."/>
            <person name="Lipzen A."/>
            <person name="Mereny Z."/>
            <person name="Hegedus B."/>
            <person name="Baldrian P."/>
            <person name="Stursova M."/>
            <person name="Weitz H."/>
            <person name="Taylor A."/>
            <person name="Grigoriev I.V."/>
            <person name="Nagy L.G."/>
            <person name="Martin F."/>
            <person name="Kauserud H."/>
        </authorList>
    </citation>
    <scope>NUCLEOTIDE SEQUENCE</scope>
    <source>
        <strain evidence="2">9284</strain>
    </source>
</reference>
<dbReference type="EMBL" id="JARKIF010000005">
    <property type="protein sequence ID" value="KAJ7638666.1"/>
    <property type="molecule type" value="Genomic_DNA"/>
</dbReference>
<dbReference type="AlphaFoldDB" id="A0AAD7C418"/>
<protein>
    <submittedName>
        <fullName evidence="2">Uncharacterized protein</fullName>
    </submittedName>
</protein>
<evidence type="ECO:0000313" key="3">
    <source>
        <dbReference type="Proteomes" id="UP001221142"/>
    </source>
</evidence>
<proteinExistence type="predicted"/>
<sequence>MSRIRTRTDVDEAYAVQTQSAIEGALHGGLLGVGSAIVAHYTWPFFRRQTFQFKGFLVCGCTLFGLVIGAERALLEYEAVRRWEENSIRKEARIELARRGIIPTETAISNWRAERNNTEEKG</sequence>
<evidence type="ECO:0000256" key="1">
    <source>
        <dbReference type="SAM" id="Phobius"/>
    </source>
</evidence>
<organism evidence="2 3">
    <name type="scientific">Roridomyces roridus</name>
    <dbReference type="NCBI Taxonomy" id="1738132"/>
    <lineage>
        <taxon>Eukaryota</taxon>
        <taxon>Fungi</taxon>
        <taxon>Dikarya</taxon>
        <taxon>Basidiomycota</taxon>
        <taxon>Agaricomycotina</taxon>
        <taxon>Agaricomycetes</taxon>
        <taxon>Agaricomycetidae</taxon>
        <taxon>Agaricales</taxon>
        <taxon>Marasmiineae</taxon>
        <taxon>Mycenaceae</taxon>
        <taxon>Roridomyces</taxon>
    </lineage>
</organism>
<dbReference type="PANTHER" id="PTHR39153:SF1">
    <property type="entry name" value="AGR244WP"/>
    <property type="match status" value="1"/>
</dbReference>
<accession>A0AAD7C418</accession>
<comment type="caution">
    <text evidence="2">The sequence shown here is derived from an EMBL/GenBank/DDBJ whole genome shotgun (WGS) entry which is preliminary data.</text>
</comment>
<feature type="transmembrane region" description="Helical" evidence="1">
    <location>
        <begin position="55"/>
        <end position="75"/>
    </location>
</feature>
<gene>
    <name evidence="2" type="ORF">FB45DRAFT_1023440</name>
</gene>